<gene>
    <name evidence="1" type="ORF">EV702DRAFT_983023</name>
</gene>
<name>A0A9P7CVM4_9AGAM</name>
<evidence type="ECO:0000313" key="2">
    <source>
        <dbReference type="Proteomes" id="UP000714275"/>
    </source>
</evidence>
<evidence type="ECO:0000313" key="1">
    <source>
        <dbReference type="EMBL" id="KAG1763201.1"/>
    </source>
</evidence>
<dbReference type="OrthoDB" id="3183767at2759"/>
<reference evidence="1" key="1">
    <citation type="journal article" date="2020" name="New Phytol.">
        <title>Comparative genomics reveals dynamic genome evolution in host specialist ectomycorrhizal fungi.</title>
        <authorList>
            <person name="Lofgren L.A."/>
            <person name="Nguyen N.H."/>
            <person name="Vilgalys R."/>
            <person name="Ruytinx J."/>
            <person name="Liao H.L."/>
            <person name="Branco S."/>
            <person name="Kuo A."/>
            <person name="LaButti K."/>
            <person name="Lipzen A."/>
            <person name="Andreopoulos W."/>
            <person name="Pangilinan J."/>
            <person name="Riley R."/>
            <person name="Hundley H."/>
            <person name="Na H."/>
            <person name="Barry K."/>
            <person name="Grigoriev I.V."/>
            <person name="Stajich J.E."/>
            <person name="Kennedy P.G."/>
        </authorList>
    </citation>
    <scope>NUCLEOTIDE SEQUENCE</scope>
    <source>
        <strain evidence="1">DOB743</strain>
    </source>
</reference>
<dbReference type="EMBL" id="JABBWD010000175">
    <property type="protein sequence ID" value="KAG1763201.1"/>
    <property type="molecule type" value="Genomic_DNA"/>
</dbReference>
<sequence length="167" mass="19641">MTQDFLPQLKDYILDCLELLEKSACVTNERDSILFKHNRIYHHNIVRFNYTTYDVRRDQDVINLKTPHCNIMLLKHHDDDHDGKFRYAKVLGIHHVNVVCAGNVYESRQLEFLYVWWYEPSASSADLLYPQCTLCRVHFVPLANQNAFDFIDPGVVLWSCHIIPAFS</sequence>
<protein>
    <submittedName>
        <fullName evidence="1">Uncharacterized protein</fullName>
    </submittedName>
</protein>
<keyword evidence="2" id="KW-1185">Reference proteome</keyword>
<comment type="caution">
    <text evidence="1">The sequence shown here is derived from an EMBL/GenBank/DDBJ whole genome shotgun (WGS) entry which is preliminary data.</text>
</comment>
<organism evidence="1 2">
    <name type="scientific">Suillus placidus</name>
    <dbReference type="NCBI Taxonomy" id="48579"/>
    <lineage>
        <taxon>Eukaryota</taxon>
        <taxon>Fungi</taxon>
        <taxon>Dikarya</taxon>
        <taxon>Basidiomycota</taxon>
        <taxon>Agaricomycotina</taxon>
        <taxon>Agaricomycetes</taxon>
        <taxon>Agaricomycetidae</taxon>
        <taxon>Boletales</taxon>
        <taxon>Suillineae</taxon>
        <taxon>Suillaceae</taxon>
        <taxon>Suillus</taxon>
    </lineage>
</organism>
<proteinExistence type="predicted"/>
<dbReference type="Proteomes" id="UP000714275">
    <property type="component" value="Unassembled WGS sequence"/>
</dbReference>
<dbReference type="AlphaFoldDB" id="A0A9P7CVM4"/>
<accession>A0A9P7CVM4</accession>